<keyword evidence="3" id="KW-0012">Acyltransferase</keyword>
<keyword evidence="1" id="KW-0472">Membrane</keyword>
<dbReference type="KEGG" id="cyj:Cyan7822_1889"/>
<feature type="transmembrane region" description="Helical" evidence="1">
    <location>
        <begin position="41"/>
        <end position="61"/>
    </location>
</feature>
<dbReference type="eggNOG" id="COG3594">
    <property type="taxonomic scope" value="Bacteria"/>
</dbReference>
<dbReference type="PANTHER" id="PTHR37312:SF1">
    <property type="entry name" value="MEMBRANE-BOUND ACYLTRANSFERASE YKRP-RELATED"/>
    <property type="match status" value="1"/>
</dbReference>
<feature type="domain" description="Acyltransferase 3" evidence="2">
    <location>
        <begin position="16"/>
        <end position="326"/>
    </location>
</feature>
<name>E0UAM1_GLOV7</name>
<dbReference type="InterPro" id="IPR002656">
    <property type="entry name" value="Acyl_transf_3_dom"/>
</dbReference>
<evidence type="ECO:0000256" key="1">
    <source>
        <dbReference type="SAM" id="Phobius"/>
    </source>
</evidence>
<feature type="transmembrane region" description="Helical" evidence="1">
    <location>
        <begin position="190"/>
        <end position="209"/>
    </location>
</feature>
<evidence type="ECO:0000259" key="2">
    <source>
        <dbReference type="Pfam" id="PF01757"/>
    </source>
</evidence>
<evidence type="ECO:0000313" key="3">
    <source>
        <dbReference type="EMBL" id="ADN13873.1"/>
    </source>
</evidence>
<dbReference type="HOGENOM" id="CLU_023915_4_1_3"/>
<dbReference type="EMBL" id="CP002198">
    <property type="protein sequence ID" value="ADN13873.1"/>
    <property type="molecule type" value="Genomic_DNA"/>
</dbReference>
<feature type="transmembrane region" description="Helical" evidence="1">
    <location>
        <begin position="221"/>
        <end position="243"/>
    </location>
</feature>
<dbReference type="STRING" id="497965.Cyan7822_1889"/>
<dbReference type="PANTHER" id="PTHR37312">
    <property type="entry name" value="MEMBRANE-BOUND ACYLTRANSFERASE YKRP-RELATED"/>
    <property type="match status" value="1"/>
</dbReference>
<accession>E0UAM1</accession>
<organism evidence="3 4">
    <name type="scientific">Gloeothece verrucosa (strain PCC 7822)</name>
    <name type="common">Cyanothece sp. (strain PCC 7822)</name>
    <dbReference type="NCBI Taxonomy" id="497965"/>
    <lineage>
        <taxon>Bacteria</taxon>
        <taxon>Bacillati</taxon>
        <taxon>Cyanobacteriota</taxon>
        <taxon>Cyanophyceae</taxon>
        <taxon>Oscillatoriophycideae</taxon>
        <taxon>Chroococcales</taxon>
        <taxon>Aphanothecaceae</taxon>
        <taxon>Gloeothece</taxon>
        <taxon>Gloeothece verrucosa</taxon>
    </lineage>
</organism>
<evidence type="ECO:0000313" key="4">
    <source>
        <dbReference type="Proteomes" id="UP000008206"/>
    </source>
</evidence>
<feature type="transmembrane region" description="Helical" evidence="1">
    <location>
        <begin position="316"/>
        <end position="336"/>
    </location>
</feature>
<keyword evidence="1" id="KW-1133">Transmembrane helix</keyword>
<gene>
    <name evidence="3" type="ordered locus">Cyan7822_1889</name>
</gene>
<keyword evidence="1" id="KW-0812">Transmembrane</keyword>
<sequence length="346" mass="40039">MKNLIKNRIERQNRVLWLDNLRAIGIFFVVLVHTGRFSSFISLYIFSFFMPLFFFISGLVAKDSIKELSFKDFFNLRLRRLLIPYIFFSLVSYIVWFFLFRHFGKGEDISPLKPLIGILYGVAIGDWLIPNIAMWFFTCLMMTEIYFFLLIRLPSRKILIAVLFVLSVVGYGLLYSISSTPYRLPWNADLALVAVVFYGVGHLLKPYIFSDVFMKSHRWPVMIISLICYLTFSTLNSKVVFIGGVLGNYLYFFMAAFSGIIFWLYIARLIKPYSLLTAMGQNTLVIFSLHLLVFPFLTAALVYGLKISETALKTDFVALIYSIIAIILLIKVSQIMQKYTPWLLGK</sequence>
<keyword evidence="4" id="KW-1185">Reference proteome</keyword>
<dbReference type="InterPro" id="IPR052734">
    <property type="entry name" value="Nod_factor_acetyltransferase"/>
</dbReference>
<feature type="transmembrane region" description="Helical" evidence="1">
    <location>
        <begin position="249"/>
        <end position="270"/>
    </location>
</feature>
<dbReference type="GO" id="GO:0016747">
    <property type="term" value="F:acyltransferase activity, transferring groups other than amino-acyl groups"/>
    <property type="evidence" value="ECO:0007669"/>
    <property type="project" value="InterPro"/>
</dbReference>
<reference evidence="4" key="1">
    <citation type="journal article" date="2011" name="MBio">
        <title>Novel metabolic attributes of the genus Cyanothece, comprising a group of unicellular nitrogen-fixing Cyanobacteria.</title>
        <authorList>
            <person name="Bandyopadhyay A."/>
            <person name="Elvitigala T."/>
            <person name="Welsh E."/>
            <person name="Stockel J."/>
            <person name="Liberton M."/>
            <person name="Min H."/>
            <person name="Sherman L.A."/>
            <person name="Pakrasi H.B."/>
        </authorList>
    </citation>
    <scope>NUCLEOTIDE SEQUENCE [LARGE SCALE GENOMIC DNA]</scope>
    <source>
        <strain evidence="4">PCC 7822</strain>
    </source>
</reference>
<dbReference type="AlphaFoldDB" id="E0UAM1"/>
<feature type="transmembrane region" description="Helical" evidence="1">
    <location>
        <begin position="82"/>
        <end position="103"/>
    </location>
</feature>
<protein>
    <submittedName>
        <fullName evidence="3">Acyltransferase 3</fullName>
    </submittedName>
</protein>
<dbReference type="Pfam" id="PF01757">
    <property type="entry name" value="Acyl_transf_3"/>
    <property type="match status" value="1"/>
</dbReference>
<feature type="transmembrane region" description="Helical" evidence="1">
    <location>
        <begin position="282"/>
        <end position="304"/>
    </location>
</feature>
<feature type="transmembrane region" description="Helical" evidence="1">
    <location>
        <begin position="15"/>
        <end position="35"/>
    </location>
</feature>
<dbReference type="Proteomes" id="UP000008206">
    <property type="component" value="Chromosome"/>
</dbReference>
<keyword evidence="3" id="KW-0808">Transferase</keyword>
<feature type="transmembrane region" description="Helical" evidence="1">
    <location>
        <begin position="158"/>
        <end position="178"/>
    </location>
</feature>
<proteinExistence type="predicted"/>